<protein>
    <submittedName>
        <fullName evidence="1">Uncharacterized protein</fullName>
    </submittedName>
</protein>
<reference evidence="1 2" key="1">
    <citation type="submission" date="2018-09" db="EMBL/GenBank/DDBJ databases">
        <title>Altererythrobacter spongiae sp. nov., isolated from a marine sponge.</title>
        <authorList>
            <person name="Zhuang L."/>
            <person name="Luo L."/>
        </authorList>
    </citation>
    <scope>NUCLEOTIDE SEQUENCE [LARGE SCALE GENOMIC DNA]</scope>
    <source>
        <strain evidence="1 2">HN-Y73</strain>
    </source>
</reference>
<proteinExistence type="predicted"/>
<dbReference type="Proteomes" id="UP000284395">
    <property type="component" value="Unassembled WGS sequence"/>
</dbReference>
<evidence type="ECO:0000313" key="2">
    <source>
        <dbReference type="Proteomes" id="UP000284395"/>
    </source>
</evidence>
<dbReference type="AlphaFoldDB" id="A0A420EEA4"/>
<keyword evidence="2" id="KW-1185">Reference proteome</keyword>
<sequence>MLSLAQSRIIKIMHTHMFCRSLSSSYNYFDRDIAKLNLRPEGLGAGMQRVLDLEGGSRSCRPFFMQIRELLQEILLIAIALQMQVCESSYDSDASFSYLFVTH</sequence>
<gene>
    <name evidence="1" type="ORF">D6851_13415</name>
</gene>
<dbReference type="EMBL" id="RAPF01000007">
    <property type="protein sequence ID" value="RKF19017.1"/>
    <property type="molecule type" value="Genomic_DNA"/>
</dbReference>
<comment type="caution">
    <text evidence="1">The sequence shown here is derived from an EMBL/GenBank/DDBJ whole genome shotgun (WGS) entry which is preliminary data.</text>
</comment>
<evidence type="ECO:0000313" key="1">
    <source>
        <dbReference type="EMBL" id="RKF19017.1"/>
    </source>
</evidence>
<name>A0A420EEA4_9SPHN</name>
<organism evidence="1 2">
    <name type="scientific">Altericroceibacterium spongiae</name>
    <dbReference type="NCBI Taxonomy" id="2320269"/>
    <lineage>
        <taxon>Bacteria</taxon>
        <taxon>Pseudomonadati</taxon>
        <taxon>Pseudomonadota</taxon>
        <taxon>Alphaproteobacteria</taxon>
        <taxon>Sphingomonadales</taxon>
        <taxon>Erythrobacteraceae</taxon>
        <taxon>Altericroceibacterium</taxon>
    </lineage>
</organism>
<accession>A0A420EEA4</accession>